<organism evidence="1">
    <name type="scientific">Octopus bimaculoides</name>
    <name type="common">California two-spotted octopus</name>
    <dbReference type="NCBI Taxonomy" id="37653"/>
    <lineage>
        <taxon>Eukaryota</taxon>
        <taxon>Metazoa</taxon>
        <taxon>Spiralia</taxon>
        <taxon>Lophotrochozoa</taxon>
        <taxon>Mollusca</taxon>
        <taxon>Cephalopoda</taxon>
        <taxon>Coleoidea</taxon>
        <taxon>Octopodiformes</taxon>
        <taxon>Octopoda</taxon>
        <taxon>Incirrata</taxon>
        <taxon>Octopodidae</taxon>
        <taxon>Octopus</taxon>
    </lineage>
</organism>
<proteinExistence type="predicted"/>
<sequence>MLLDRLKSRPERRSTLVAKELQQYHMDVVTLAERRIHRKGDFVEKSAGYGREETYKGESGVGFAVKTTLASKLKELLCAHSDRLMFLRLPLRKGRYATLISAYAPTMNSSEDDKLAFYLSLLEIIHNIPHEEIVVILSDFNARVGAD</sequence>
<dbReference type="SUPFAM" id="SSF56219">
    <property type="entry name" value="DNase I-like"/>
    <property type="match status" value="1"/>
</dbReference>
<dbReference type="InterPro" id="IPR036691">
    <property type="entry name" value="Endo/exonu/phosph_ase_sf"/>
</dbReference>
<dbReference type="Gene3D" id="3.60.10.10">
    <property type="entry name" value="Endonuclease/exonuclease/phosphatase"/>
    <property type="match status" value="1"/>
</dbReference>
<dbReference type="AlphaFoldDB" id="A0A0L8IH48"/>
<gene>
    <name evidence="1" type="ORF">OCBIM_22031941mg</name>
</gene>
<accession>A0A0L8IH48</accession>
<evidence type="ECO:0000313" key="1">
    <source>
        <dbReference type="EMBL" id="KOG00795.1"/>
    </source>
</evidence>
<evidence type="ECO:0008006" key="2">
    <source>
        <dbReference type="Google" id="ProtNLM"/>
    </source>
</evidence>
<reference evidence="1" key="1">
    <citation type="submission" date="2015-07" db="EMBL/GenBank/DDBJ databases">
        <title>MeaNS - Measles Nucleotide Surveillance Program.</title>
        <authorList>
            <person name="Tran T."/>
            <person name="Druce J."/>
        </authorList>
    </citation>
    <scope>NUCLEOTIDE SEQUENCE</scope>
    <source>
        <strain evidence="1">UCB-OBI-ISO-001</strain>
        <tissue evidence="1">Gonad</tissue>
    </source>
</reference>
<dbReference type="STRING" id="37653.A0A0L8IH48"/>
<protein>
    <recommendedName>
        <fullName evidence="2">Endonuclease/exonuclease/phosphatase domain-containing protein</fullName>
    </recommendedName>
</protein>
<name>A0A0L8IH48_OCTBM</name>
<dbReference type="EMBL" id="KQ415727">
    <property type="protein sequence ID" value="KOG00795.1"/>
    <property type="molecule type" value="Genomic_DNA"/>
</dbReference>
<dbReference type="OrthoDB" id="10070415at2759"/>